<dbReference type="RefSeq" id="WP_096581462.1">
    <property type="nucleotide sequence ID" value="NZ_CAWNJS010000001.1"/>
</dbReference>
<evidence type="ECO:0000313" key="1">
    <source>
        <dbReference type="EMBL" id="BAZ01716.1"/>
    </source>
</evidence>
<dbReference type="InterPro" id="IPR008775">
    <property type="entry name" value="Phytyl_CoA_dOase-like"/>
</dbReference>
<dbReference type="AlphaFoldDB" id="A0A1Z4N7L0"/>
<evidence type="ECO:0008006" key="3">
    <source>
        <dbReference type="Google" id="ProtNLM"/>
    </source>
</evidence>
<dbReference type="EMBL" id="AP018248">
    <property type="protein sequence ID" value="BAZ01716.1"/>
    <property type="molecule type" value="Genomic_DNA"/>
</dbReference>
<evidence type="ECO:0000313" key="2">
    <source>
        <dbReference type="Proteomes" id="UP000218785"/>
    </source>
</evidence>
<dbReference type="Pfam" id="PF05721">
    <property type="entry name" value="PhyH"/>
    <property type="match status" value="1"/>
</dbReference>
<dbReference type="Gene3D" id="2.60.120.620">
    <property type="entry name" value="q2cbj1_9rhob like domain"/>
    <property type="match status" value="1"/>
</dbReference>
<gene>
    <name evidence="1" type="ORF">NIES37_57220</name>
</gene>
<dbReference type="GO" id="GO:0016706">
    <property type="term" value="F:2-oxoglutarate-dependent dioxygenase activity"/>
    <property type="evidence" value="ECO:0007669"/>
    <property type="project" value="UniProtKB-ARBA"/>
</dbReference>
<reference evidence="1 2" key="1">
    <citation type="submission" date="2017-06" db="EMBL/GenBank/DDBJ databases">
        <title>Genome sequencing of cyanobaciteial culture collection at National Institute for Environmental Studies (NIES).</title>
        <authorList>
            <person name="Hirose Y."/>
            <person name="Shimura Y."/>
            <person name="Fujisawa T."/>
            <person name="Nakamura Y."/>
            <person name="Kawachi M."/>
        </authorList>
    </citation>
    <scope>NUCLEOTIDE SEQUENCE [LARGE SCALE GENOMIC DNA]</scope>
    <source>
        <strain evidence="1 2">NIES-37</strain>
    </source>
</reference>
<organism evidence="1 2">
    <name type="scientific">Tolypothrix tenuis PCC 7101</name>
    <dbReference type="NCBI Taxonomy" id="231146"/>
    <lineage>
        <taxon>Bacteria</taxon>
        <taxon>Bacillati</taxon>
        <taxon>Cyanobacteriota</taxon>
        <taxon>Cyanophyceae</taxon>
        <taxon>Nostocales</taxon>
        <taxon>Tolypothrichaceae</taxon>
        <taxon>Tolypothrix</taxon>
    </lineage>
</organism>
<dbReference type="SUPFAM" id="SSF51197">
    <property type="entry name" value="Clavaminate synthase-like"/>
    <property type="match status" value="1"/>
</dbReference>
<sequence>MFNQLHKYIPRIPSELRYRIDLMRHARKLPELSPEDKLIVDTLRKEGVVTTSLQDLALPKTSALIPSAESQLANMELALAAKYKNTQKFGSLENPAYPQIFTVTDLPEFYNWGSEQRLLNIIENYIGLPIAFQGVHLRRDFANDEQLTTELWHLDAEDRRMVKVIIYLNDVSVENGPFEYIPKSQMSLIQQLQIRSKIVPKTAKGLVGLNDAEIEKIVPKSLWKSCPGKAGSIVIADPRAIFHHGKPRTQSRSTLFFVYTAKNPLRPECCKQYNDQTFARVLPA</sequence>
<keyword evidence="2" id="KW-1185">Reference proteome</keyword>
<name>A0A1Z4N7L0_9CYAN</name>
<protein>
    <recommendedName>
        <fullName evidence="3">Phytanoyl-CoA dioxygenase</fullName>
    </recommendedName>
</protein>
<proteinExistence type="predicted"/>
<accession>A0A1Z4N7L0</accession>
<dbReference type="Proteomes" id="UP000218785">
    <property type="component" value="Chromosome"/>
</dbReference>
<dbReference type="KEGG" id="ttq:NIES37_57220"/>